<feature type="transmembrane region" description="Helical" evidence="1">
    <location>
        <begin position="12"/>
        <end position="34"/>
    </location>
</feature>
<evidence type="ECO:0000256" key="1">
    <source>
        <dbReference type="SAM" id="Phobius"/>
    </source>
</evidence>
<dbReference type="EMBL" id="CVRB01000003">
    <property type="protein sequence ID" value="CRK82700.1"/>
    <property type="molecule type" value="Genomic_DNA"/>
</dbReference>
<evidence type="ECO:0000313" key="2">
    <source>
        <dbReference type="EMBL" id="CRK82700.1"/>
    </source>
</evidence>
<name>A0A0U1NXF1_9BACI</name>
<keyword evidence="1" id="KW-0472">Membrane</keyword>
<keyword evidence="3" id="KW-1185">Reference proteome</keyword>
<keyword evidence="1" id="KW-0812">Transmembrane</keyword>
<dbReference type="AlphaFoldDB" id="A0A0U1NXF1"/>
<keyword evidence="1" id="KW-1133">Transmembrane helix</keyword>
<proteinExistence type="predicted"/>
<evidence type="ECO:0000313" key="3">
    <source>
        <dbReference type="Proteomes" id="UP000199087"/>
    </source>
</evidence>
<feature type="transmembrane region" description="Helical" evidence="1">
    <location>
        <begin position="86"/>
        <end position="108"/>
    </location>
</feature>
<protein>
    <submittedName>
        <fullName evidence="2">Uncharacterized protein</fullName>
    </submittedName>
</protein>
<organism evidence="2 3">
    <name type="scientific">Neobacillus massiliamazoniensis</name>
    <dbReference type="NCBI Taxonomy" id="1499688"/>
    <lineage>
        <taxon>Bacteria</taxon>
        <taxon>Bacillati</taxon>
        <taxon>Bacillota</taxon>
        <taxon>Bacilli</taxon>
        <taxon>Bacillales</taxon>
        <taxon>Bacillaceae</taxon>
        <taxon>Neobacillus</taxon>
    </lineage>
</organism>
<sequence length="196" mass="24034">MIWNREKRMPIIFVSAIILFISSLFMPFVLVFLIQESVYHSKSYWFFETPTSAYITFMIGMVWIPIVLILHLIIQWKYELRLLKWITIFLICWSIPFFIYGISNYYYFDKKGLHYNHLESINQITTYEWENFKEVKEIYSRNKGITYLTNYQFLTTDNKVITLPYDIKFKENQNRIIEKLKEHDIRVTSNYMDQYE</sequence>
<gene>
    <name evidence="2" type="ORF">BN000_02644</name>
</gene>
<dbReference type="STRING" id="1499688.BN000_02644"/>
<accession>A0A0U1NXF1</accession>
<dbReference type="Proteomes" id="UP000199087">
    <property type="component" value="Unassembled WGS sequence"/>
</dbReference>
<feature type="transmembrane region" description="Helical" evidence="1">
    <location>
        <begin position="54"/>
        <end position="74"/>
    </location>
</feature>
<reference evidence="3" key="1">
    <citation type="submission" date="2015-05" db="EMBL/GenBank/DDBJ databases">
        <authorList>
            <person name="Urmite Genomes"/>
        </authorList>
    </citation>
    <scope>NUCLEOTIDE SEQUENCE [LARGE SCALE GENOMIC DNA]</scope>
    <source>
        <strain evidence="3">LF1</strain>
    </source>
</reference>